<evidence type="ECO:0000256" key="1">
    <source>
        <dbReference type="SAM" id="Coils"/>
    </source>
</evidence>
<dbReference type="Pfam" id="PF07160">
    <property type="entry name" value="SKA1"/>
    <property type="match status" value="1"/>
</dbReference>
<dbReference type="Proteomes" id="UP000694941">
    <property type="component" value="Unplaced"/>
</dbReference>
<reference evidence="3" key="1">
    <citation type="submission" date="2025-08" db="UniProtKB">
        <authorList>
            <consortium name="RefSeq"/>
        </authorList>
    </citation>
    <scope>IDENTIFICATION</scope>
    <source>
        <tissue evidence="3">Muscle</tissue>
    </source>
</reference>
<keyword evidence="1" id="KW-0175">Coiled coil</keyword>
<keyword evidence="2" id="KW-1185">Reference proteome</keyword>
<dbReference type="Gene3D" id="6.10.250.1370">
    <property type="match status" value="1"/>
</dbReference>
<accession>A0ABM1RVU6</accession>
<proteinExistence type="predicted"/>
<feature type="coiled-coil region" evidence="1">
    <location>
        <begin position="48"/>
        <end position="85"/>
    </location>
</feature>
<dbReference type="InterPro" id="IPR009829">
    <property type="entry name" value="SKA1"/>
</dbReference>
<dbReference type="GeneID" id="106475738"/>
<evidence type="ECO:0000313" key="3">
    <source>
        <dbReference type="RefSeq" id="XP_022235501.1"/>
    </source>
</evidence>
<organism evidence="2 3">
    <name type="scientific">Limulus polyphemus</name>
    <name type="common">Atlantic horseshoe crab</name>
    <dbReference type="NCBI Taxonomy" id="6850"/>
    <lineage>
        <taxon>Eukaryota</taxon>
        <taxon>Metazoa</taxon>
        <taxon>Ecdysozoa</taxon>
        <taxon>Arthropoda</taxon>
        <taxon>Chelicerata</taxon>
        <taxon>Merostomata</taxon>
        <taxon>Xiphosura</taxon>
        <taxon>Limulidae</taxon>
        <taxon>Limulus</taxon>
    </lineage>
</organism>
<protein>
    <submittedName>
        <fullName evidence="3">Uncharacterized protein LOC106475738</fullName>
    </submittedName>
</protein>
<sequence>MELEELAEYFLEKTKVLKKCLLLRNMDSSSMNVIQSIQEYIIQLKNLMLKMREEVDYIQKNLKNYEELQKKLQELDQRLDYCNQNIPLALVQQLSSLTRLEMEKVKDQIPKEEALGVKPKKNPFFKYLMYIT</sequence>
<name>A0ABM1RVU6_LIMPO</name>
<gene>
    <name evidence="3" type="primary">LOC106475738</name>
</gene>
<dbReference type="RefSeq" id="XP_022235501.1">
    <property type="nucleotide sequence ID" value="XM_022379793.1"/>
</dbReference>
<evidence type="ECO:0000313" key="2">
    <source>
        <dbReference type="Proteomes" id="UP000694941"/>
    </source>
</evidence>